<dbReference type="Proteomes" id="UP001254848">
    <property type="component" value="Unassembled WGS sequence"/>
</dbReference>
<proteinExistence type="predicted"/>
<evidence type="ECO:0000313" key="1">
    <source>
        <dbReference type="EMBL" id="MDT8901142.1"/>
    </source>
</evidence>
<reference evidence="1 3" key="1">
    <citation type="submission" date="2023-07" db="EMBL/GenBank/DDBJ databases">
        <title>The novel representative of Negativicutes class, Anaeroselena agilis gen. nov. sp. nov.</title>
        <authorList>
            <person name="Prokofeva M.I."/>
            <person name="Elcheninov A.G."/>
            <person name="Klyukina A."/>
            <person name="Kublanov I.V."/>
            <person name="Frolov E.N."/>
            <person name="Podosokorskaya O.A."/>
        </authorList>
    </citation>
    <scope>NUCLEOTIDE SEQUENCE [LARGE SCALE GENOMIC DNA]</scope>
    <source>
        <strain evidence="1 3">4137-cl</strain>
    </source>
</reference>
<keyword evidence="3" id="KW-1185">Reference proteome</keyword>
<sequence length="66" mass="7527">MFGTPITQRQVRSCRVWAADGEEAWRKIAAMLKDEGLTPVQPPRVRELAVELEGLIWWECQALCEG</sequence>
<organism evidence="1 3">
    <name type="scientific">Anaeroselena agilis</name>
    <dbReference type="NCBI Taxonomy" id="3063788"/>
    <lineage>
        <taxon>Bacteria</taxon>
        <taxon>Bacillati</taxon>
        <taxon>Bacillota</taxon>
        <taxon>Negativicutes</taxon>
        <taxon>Acetonemataceae</taxon>
        <taxon>Anaeroselena</taxon>
    </lineage>
</organism>
<protein>
    <recommendedName>
        <fullName evidence="4">Transposase</fullName>
    </recommendedName>
</protein>
<name>A0ABU3NY05_9FIRM</name>
<accession>A0ABU3NY05</accession>
<gene>
    <name evidence="1" type="ORF">Q4T40_07825</name>
    <name evidence="2" type="ORF">Q4T40_11460</name>
</gene>
<evidence type="ECO:0008006" key="4">
    <source>
        <dbReference type="Google" id="ProtNLM"/>
    </source>
</evidence>
<dbReference type="EMBL" id="JAUOZS010000001">
    <property type="protein sequence ID" value="MDT8901142.1"/>
    <property type="molecule type" value="Genomic_DNA"/>
</dbReference>
<evidence type="ECO:0000313" key="2">
    <source>
        <dbReference type="EMBL" id="MDT8901865.1"/>
    </source>
</evidence>
<dbReference type="EMBL" id="JAUOZS010000001">
    <property type="protein sequence ID" value="MDT8901865.1"/>
    <property type="molecule type" value="Genomic_DNA"/>
</dbReference>
<dbReference type="RefSeq" id="WP_413779666.1">
    <property type="nucleotide sequence ID" value="NZ_JAUOZS010000001.1"/>
</dbReference>
<evidence type="ECO:0000313" key="3">
    <source>
        <dbReference type="Proteomes" id="UP001254848"/>
    </source>
</evidence>
<comment type="caution">
    <text evidence="1">The sequence shown here is derived from an EMBL/GenBank/DDBJ whole genome shotgun (WGS) entry which is preliminary data.</text>
</comment>